<reference evidence="1 2" key="1">
    <citation type="journal article" date="2011" name="Science">
        <title>Comparative functional genomics of the fission yeasts.</title>
        <authorList>
            <person name="Rhind N."/>
            <person name="Chen Z."/>
            <person name="Yassour M."/>
            <person name="Thompson D.A."/>
            <person name="Haas B.J."/>
            <person name="Habib N."/>
            <person name="Wapinski I."/>
            <person name="Roy S."/>
            <person name="Lin M.F."/>
            <person name="Heiman D.I."/>
            <person name="Young S.K."/>
            <person name="Furuya K."/>
            <person name="Guo Y."/>
            <person name="Pidoux A."/>
            <person name="Chen H.M."/>
            <person name="Robbertse B."/>
            <person name="Goldberg J.M."/>
            <person name="Aoki K."/>
            <person name="Bayne E.H."/>
            <person name="Berlin A.M."/>
            <person name="Desjardins C.A."/>
            <person name="Dobbs E."/>
            <person name="Dukaj L."/>
            <person name="Fan L."/>
            <person name="FitzGerald M.G."/>
            <person name="French C."/>
            <person name="Gujja S."/>
            <person name="Hansen K."/>
            <person name="Keifenheim D."/>
            <person name="Levin J.Z."/>
            <person name="Mosher R.A."/>
            <person name="Mueller C.A."/>
            <person name="Pfiffner J."/>
            <person name="Priest M."/>
            <person name="Russ C."/>
            <person name="Smialowska A."/>
            <person name="Swoboda P."/>
            <person name="Sykes S.M."/>
            <person name="Vaughn M."/>
            <person name="Vengrova S."/>
            <person name="Yoder R."/>
            <person name="Zeng Q."/>
            <person name="Allshire R."/>
            <person name="Baulcombe D."/>
            <person name="Birren B.W."/>
            <person name="Brown W."/>
            <person name="Ekwall K."/>
            <person name="Kellis M."/>
            <person name="Leatherwood J."/>
            <person name="Levin H."/>
            <person name="Margalit H."/>
            <person name="Martienssen R."/>
            <person name="Nieduszynski C.A."/>
            <person name="Spatafora J.W."/>
            <person name="Friedman N."/>
            <person name="Dalgaard J.Z."/>
            <person name="Baumann P."/>
            <person name="Niki H."/>
            <person name="Regev A."/>
            <person name="Nusbaum C."/>
        </authorList>
    </citation>
    <scope>NUCLEOTIDE SEQUENCE [LARGE SCALE GENOMIC DNA]</scope>
    <source>
        <strain evidence="2">yFS275 / FY16936</strain>
    </source>
</reference>
<dbReference type="Proteomes" id="UP000001744">
    <property type="component" value="Unassembled WGS sequence"/>
</dbReference>
<organism evidence="1 2">
    <name type="scientific">Schizosaccharomyces japonicus (strain yFS275 / FY16936)</name>
    <name type="common">Fission yeast</name>
    <dbReference type="NCBI Taxonomy" id="402676"/>
    <lineage>
        <taxon>Eukaryota</taxon>
        <taxon>Fungi</taxon>
        <taxon>Dikarya</taxon>
        <taxon>Ascomycota</taxon>
        <taxon>Taphrinomycotina</taxon>
        <taxon>Schizosaccharomycetes</taxon>
        <taxon>Schizosaccharomycetales</taxon>
        <taxon>Schizosaccharomycetaceae</taxon>
        <taxon>Schizosaccharomyces</taxon>
    </lineage>
</organism>
<accession>B6K4Z9</accession>
<dbReference type="VEuPathDB" id="FungiDB:SJAG_03714"/>
<dbReference type="eggNOG" id="KOG4754">
    <property type="taxonomic scope" value="Eukaryota"/>
</dbReference>
<dbReference type="Gene3D" id="3.40.50.1240">
    <property type="entry name" value="Phosphoglycerate mutase-like"/>
    <property type="match status" value="1"/>
</dbReference>
<dbReference type="Pfam" id="PF00300">
    <property type="entry name" value="His_Phos_1"/>
    <property type="match status" value="1"/>
</dbReference>
<dbReference type="OrthoDB" id="496981at2759"/>
<dbReference type="RefSeq" id="XP_002174849.1">
    <property type="nucleotide sequence ID" value="XM_002174813.2"/>
</dbReference>
<dbReference type="CDD" id="cd07067">
    <property type="entry name" value="HP_PGM_like"/>
    <property type="match status" value="1"/>
</dbReference>
<dbReference type="InterPro" id="IPR013078">
    <property type="entry name" value="His_Pase_superF_clade-1"/>
</dbReference>
<keyword evidence="2" id="KW-1185">Reference proteome</keyword>
<gene>
    <name evidence="1" type="ORF">SJAG_03714</name>
</gene>
<dbReference type="InterPro" id="IPR029033">
    <property type="entry name" value="His_PPase_superfam"/>
</dbReference>
<dbReference type="HOGENOM" id="CLU_039184_1_2_1"/>
<proteinExistence type="predicted"/>
<sequence length="218" mass="25083">MSSELAGFKNIMFIRHGEIPREKKGHLLHDPLLTEHGRRQCERLRKHLDDEHLQIDLILCSPMRDVLQTLTIALQDYLHKNPTIPVQVLPLLQDCKSNNVGSDVEQLEQEFPNYDYSACHNTPFPGKRGINASNFEMSVLRARILFEYLAALPQKNIIVVTHDSVIRLLQGKQKPTDNLDAPPKEESFTPCEHEFYTLRGSKIDGYQLVQNNDFNKKV</sequence>
<dbReference type="SUPFAM" id="SSF53254">
    <property type="entry name" value="Phosphoglycerate mutase-like"/>
    <property type="match status" value="1"/>
</dbReference>
<dbReference type="InterPro" id="IPR050275">
    <property type="entry name" value="PGM_Phosphatase"/>
</dbReference>
<evidence type="ECO:0000313" key="1">
    <source>
        <dbReference type="EMBL" id="EEB08556.1"/>
    </source>
</evidence>
<dbReference type="PANTHER" id="PTHR48100">
    <property type="entry name" value="BROAD-SPECIFICITY PHOSPHATASE YOR283W-RELATED"/>
    <property type="match status" value="1"/>
</dbReference>
<dbReference type="GeneID" id="7052230"/>
<dbReference type="OMA" id="YFARIPQ"/>
<name>B6K4Z9_SCHJY</name>
<protein>
    <submittedName>
        <fullName evidence="1">Phosphoglycerate mutase family protein</fullName>
    </submittedName>
</protein>
<dbReference type="JaponicusDB" id="SJAG_03714"/>
<dbReference type="SMART" id="SM00855">
    <property type="entry name" value="PGAM"/>
    <property type="match status" value="1"/>
</dbReference>
<dbReference type="EMBL" id="KE651167">
    <property type="protein sequence ID" value="EEB08556.1"/>
    <property type="molecule type" value="Genomic_DNA"/>
</dbReference>
<evidence type="ECO:0000313" key="2">
    <source>
        <dbReference type="Proteomes" id="UP000001744"/>
    </source>
</evidence>
<dbReference type="AlphaFoldDB" id="B6K4Z9"/>
<dbReference type="PANTHER" id="PTHR48100:SF56">
    <property type="entry name" value="PHOSPHATASE SPAC513.02-RELATED"/>
    <property type="match status" value="1"/>
</dbReference>